<dbReference type="Gene3D" id="1.10.472.20">
    <property type="entry name" value="Nitrile hydratase, beta subunit"/>
    <property type="match status" value="1"/>
</dbReference>
<proteinExistence type="predicted"/>
<dbReference type="Proteomes" id="UP000218767">
    <property type="component" value="Unassembled WGS sequence"/>
</dbReference>
<evidence type="ECO:0000259" key="1">
    <source>
        <dbReference type="Pfam" id="PF21006"/>
    </source>
</evidence>
<gene>
    <name evidence="2" type="ORF">COB20_04290</name>
</gene>
<protein>
    <submittedName>
        <fullName evidence="2">Nitrile hydratase accessory protein</fullName>
    </submittedName>
</protein>
<dbReference type="InterPro" id="IPR049054">
    <property type="entry name" value="CN_hydtase_beta-like_N"/>
</dbReference>
<name>A0A2A4XAX7_9GAMM</name>
<comment type="caution">
    <text evidence="2">The sequence shown here is derived from an EMBL/GenBank/DDBJ whole genome shotgun (WGS) entry which is preliminary data.</text>
</comment>
<reference evidence="3" key="1">
    <citation type="submission" date="2017-08" db="EMBL/GenBank/DDBJ databases">
        <title>A dynamic microbial community with high functional redundancy inhabits the cold, oxic subseafloor aquifer.</title>
        <authorList>
            <person name="Tully B.J."/>
            <person name="Wheat C.G."/>
            <person name="Glazer B.T."/>
            <person name="Huber J.A."/>
        </authorList>
    </citation>
    <scope>NUCLEOTIDE SEQUENCE [LARGE SCALE GENOMIC DNA]</scope>
</reference>
<evidence type="ECO:0000313" key="3">
    <source>
        <dbReference type="Proteomes" id="UP000218767"/>
    </source>
</evidence>
<dbReference type="InterPro" id="IPR023808">
    <property type="entry name" value="Nitrile_Hydratase_acc_put"/>
</dbReference>
<dbReference type="InterPro" id="IPR008990">
    <property type="entry name" value="Elect_transpt_acc-like_dom_sf"/>
</dbReference>
<dbReference type="NCBIfam" id="TIGR03889">
    <property type="entry name" value="nitrile_acc"/>
    <property type="match status" value="1"/>
</dbReference>
<dbReference type="AlphaFoldDB" id="A0A2A4XAX7"/>
<feature type="domain" description="Nitrile hydratase beta subunit-like N-terminal" evidence="1">
    <location>
        <begin position="11"/>
        <end position="98"/>
    </location>
</feature>
<dbReference type="Pfam" id="PF21006">
    <property type="entry name" value="NHase_beta_N"/>
    <property type="match status" value="1"/>
</dbReference>
<dbReference type="SUPFAM" id="SSF50090">
    <property type="entry name" value="Electron transport accessory proteins"/>
    <property type="match status" value="1"/>
</dbReference>
<evidence type="ECO:0000313" key="2">
    <source>
        <dbReference type="EMBL" id="PCI79684.1"/>
    </source>
</evidence>
<accession>A0A2A4XAX7</accession>
<sequence>MQNFPNQPQDEQGPVFNEPWEAQAFALVLALHEEGLFSWQEWASVLSEQIALAQAGGDPDLGNTYYQHWLAALETISRQKNLSNEDELKKRKSEWHAAYLNTPHGKPIELSAGKVS</sequence>
<dbReference type="EMBL" id="NVUL01000015">
    <property type="protein sequence ID" value="PCI79684.1"/>
    <property type="molecule type" value="Genomic_DNA"/>
</dbReference>
<organism evidence="2 3">
    <name type="scientific">SAR86 cluster bacterium</name>
    <dbReference type="NCBI Taxonomy" id="2030880"/>
    <lineage>
        <taxon>Bacteria</taxon>
        <taxon>Pseudomonadati</taxon>
        <taxon>Pseudomonadota</taxon>
        <taxon>Gammaproteobacteria</taxon>
        <taxon>SAR86 cluster</taxon>
    </lineage>
</organism>
<dbReference type="InterPro" id="IPR042262">
    <property type="entry name" value="CN_hydtase_beta_C"/>
</dbReference>